<evidence type="ECO:0000256" key="3">
    <source>
        <dbReference type="ARBA" id="ARBA00022694"/>
    </source>
</evidence>
<dbReference type="PANTHER" id="PTHR13767:SF2">
    <property type="entry name" value="PSEUDOURIDYLATE SYNTHASE TRUB1"/>
    <property type="match status" value="1"/>
</dbReference>
<dbReference type="AlphaFoldDB" id="A0A9D1LJG9"/>
<evidence type="ECO:0000259" key="6">
    <source>
        <dbReference type="Pfam" id="PF01509"/>
    </source>
</evidence>
<dbReference type="GO" id="GO:0003723">
    <property type="term" value="F:RNA binding"/>
    <property type="evidence" value="ECO:0007669"/>
    <property type="project" value="InterPro"/>
</dbReference>
<dbReference type="InterPro" id="IPR032819">
    <property type="entry name" value="TruB_C"/>
</dbReference>
<proteinExistence type="inferred from homology"/>
<dbReference type="SUPFAM" id="SSF55120">
    <property type="entry name" value="Pseudouridine synthase"/>
    <property type="match status" value="1"/>
</dbReference>
<feature type="domain" description="tRNA pseudouridine synthase II TruB subfamily 1 C-terminal" evidence="7">
    <location>
        <begin position="235"/>
        <end position="286"/>
    </location>
</feature>
<dbReference type="PANTHER" id="PTHR13767">
    <property type="entry name" value="TRNA-PSEUDOURIDINE SYNTHASE"/>
    <property type="match status" value="1"/>
</dbReference>
<reference evidence="9" key="2">
    <citation type="journal article" date="2021" name="PeerJ">
        <title>Extensive microbial diversity within the chicken gut microbiome revealed by metagenomics and culture.</title>
        <authorList>
            <person name="Gilroy R."/>
            <person name="Ravi A."/>
            <person name="Getino M."/>
            <person name="Pursley I."/>
            <person name="Horton D.L."/>
            <person name="Alikhan N.F."/>
            <person name="Baker D."/>
            <person name="Gharbi K."/>
            <person name="Hall N."/>
            <person name="Watson M."/>
            <person name="Adriaenssens E.M."/>
            <person name="Foster-Nyarko E."/>
            <person name="Jarju S."/>
            <person name="Secka A."/>
            <person name="Antonio M."/>
            <person name="Oren A."/>
            <person name="Chaudhuri R.R."/>
            <person name="La Ragione R."/>
            <person name="Hildebrand F."/>
            <person name="Pallen M.J."/>
        </authorList>
    </citation>
    <scope>NUCLEOTIDE SEQUENCE</scope>
    <source>
        <strain evidence="9">4509</strain>
    </source>
</reference>
<evidence type="ECO:0000256" key="2">
    <source>
        <dbReference type="ARBA" id="ARBA00005642"/>
    </source>
</evidence>
<dbReference type="InterPro" id="IPR002501">
    <property type="entry name" value="PsdUridine_synth_N"/>
</dbReference>
<feature type="domain" description="Pseudouridine synthase II N-terminal" evidence="6">
    <location>
        <begin position="24"/>
        <end position="172"/>
    </location>
</feature>
<dbReference type="Pfam" id="PF16198">
    <property type="entry name" value="TruB_C_2"/>
    <property type="match status" value="1"/>
</dbReference>
<dbReference type="Pfam" id="PF09157">
    <property type="entry name" value="TruB-C_2"/>
    <property type="match status" value="1"/>
</dbReference>
<dbReference type="InterPro" id="IPR020103">
    <property type="entry name" value="PsdUridine_synth_cat_dom_sf"/>
</dbReference>
<evidence type="ECO:0000313" key="10">
    <source>
        <dbReference type="Proteomes" id="UP000824082"/>
    </source>
</evidence>
<accession>A0A9D1LJG9</accession>
<feature type="domain" description="tRNA pseudouridylate synthase B C-terminal" evidence="8">
    <location>
        <begin position="173"/>
        <end position="231"/>
    </location>
</feature>
<comment type="function">
    <text evidence="5">Responsible for synthesis of pseudouridine from uracil-55 in the psi GC loop of transfer RNAs.</text>
</comment>
<comment type="catalytic activity">
    <reaction evidence="1 5">
        <text>uridine(55) in tRNA = pseudouridine(55) in tRNA</text>
        <dbReference type="Rhea" id="RHEA:42532"/>
        <dbReference type="Rhea" id="RHEA-COMP:10101"/>
        <dbReference type="Rhea" id="RHEA-COMP:10102"/>
        <dbReference type="ChEBI" id="CHEBI:65314"/>
        <dbReference type="ChEBI" id="CHEBI:65315"/>
        <dbReference type="EC" id="5.4.99.25"/>
    </reaction>
</comment>
<evidence type="ECO:0000259" key="8">
    <source>
        <dbReference type="Pfam" id="PF16198"/>
    </source>
</evidence>
<dbReference type="EC" id="5.4.99.25" evidence="5"/>
<dbReference type="GO" id="GO:0031119">
    <property type="term" value="P:tRNA pseudouridine synthesis"/>
    <property type="evidence" value="ECO:0007669"/>
    <property type="project" value="UniProtKB-UniRule"/>
</dbReference>
<keyword evidence="4 5" id="KW-0413">Isomerase</keyword>
<evidence type="ECO:0000313" key="9">
    <source>
        <dbReference type="EMBL" id="HIU42069.1"/>
    </source>
</evidence>
<comment type="caution">
    <text evidence="9">The sequence shown here is derived from an EMBL/GenBank/DDBJ whole genome shotgun (WGS) entry which is preliminary data.</text>
</comment>
<dbReference type="GO" id="GO:1990481">
    <property type="term" value="P:mRNA pseudouridine synthesis"/>
    <property type="evidence" value="ECO:0007669"/>
    <property type="project" value="TreeGrafter"/>
</dbReference>
<dbReference type="InterPro" id="IPR015240">
    <property type="entry name" value="tRNA_sdUridine_synth_fam1_C"/>
</dbReference>
<comment type="similarity">
    <text evidence="2 5">Belongs to the pseudouridine synthase TruB family. Type 1 subfamily.</text>
</comment>
<dbReference type="InterPro" id="IPR014780">
    <property type="entry name" value="tRNA_psdUridine_synth_TruB"/>
</dbReference>
<evidence type="ECO:0000256" key="5">
    <source>
        <dbReference type="HAMAP-Rule" id="MF_01080"/>
    </source>
</evidence>
<dbReference type="NCBIfam" id="TIGR00431">
    <property type="entry name" value="TruB"/>
    <property type="match status" value="1"/>
</dbReference>
<reference evidence="9" key="1">
    <citation type="submission" date="2020-10" db="EMBL/GenBank/DDBJ databases">
        <authorList>
            <person name="Gilroy R."/>
        </authorList>
    </citation>
    <scope>NUCLEOTIDE SEQUENCE</scope>
    <source>
        <strain evidence="9">4509</strain>
    </source>
</reference>
<gene>
    <name evidence="5 9" type="primary">truB</name>
    <name evidence="9" type="ORF">IAD19_05900</name>
</gene>
<evidence type="ECO:0000256" key="1">
    <source>
        <dbReference type="ARBA" id="ARBA00000385"/>
    </source>
</evidence>
<keyword evidence="3 5" id="KW-0819">tRNA processing</keyword>
<protein>
    <recommendedName>
        <fullName evidence="5">tRNA pseudouridine synthase B</fullName>
        <ecNumber evidence="5">5.4.99.25</ecNumber>
    </recommendedName>
    <alternativeName>
        <fullName evidence="5">tRNA pseudouridine(55) synthase</fullName>
        <shortName evidence="5">Psi55 synthase</shortName>
    </alternativeName>
    <alternativeName>
        <fullName evidence="5">tRNA pseudouridylate synthase</fullName>
    </alternativeName>
    <alternativeName>
        <fullName evidence="5">tRNA-uridine isomerase</fullName>
    </alternativeName>
</protein>
<organism evidence="9 10">
    <name type="scientific">Candidatus Egerieicola faecale</name>
    <dbReference type="NCBI Taxonomy" id="2840774"/>
    <lineage>
        <taxon>Bacteria</taxon>
        <taxon>Bacillati</taxon>
        <taxon>Bacillota</taxon>
        <taxon>Clostridia</taxon>
        <taxon>Eubacteriales</taxon>
        <taxon>Oscillospiraceae</taxon>
        <taxon>Oscillospiraceae incertae sedis</taxon>
        <taxon>Candidatus Egerieicola</taxon>
    </lineage>
</organism>
<dbReference type="Pfam" id="PF01509">
    <property type="entry name" value="TruB_N"/>
    <property type="match status" value="1"/>
</dbReference>
<dbReference type="HAMAP" id="MF_01080">
    <property type="entry name" value="TruB_bact"/>
    <property type="match status" value="1"/>
</dbReference>
<feature type="active site" description="Nucleophile" evidence="5">
    <location>
        <position position="38"/>
    </location>
</feature>
<evidence type="ECO:0000259" key="7">
    <source>
        <dbReference type="Pfam" id="PF09157"/>
    </source>
</evidence>
<dbReference type="Gene3D" id="3.30.2350.10">
    <property type="entry name" value="Pseudouridine synthase"/>
    <property type="match status" value="1"/>
</dbReference>
<evidence type="ECO:0000256" key="4">
    <source>
        <dbReference type="ARBA" id="ARBA00023235"/>
    </source>
</evidence>
<sequence>MNGIICVNKPKDWTSFDVVAKFRGIARTKKCGHTGTLDPMATGVLPILLGNATKLSSLIPDSDKGYCAGFQLGVTTDTLDCTGTVLSSVPVQVSAQQLETALESFRGTISQIPPMYSAVQVNGRRLYDLARCGQTVERPSRTVTIHQLNLLDYDPKTGEGKLEVFCSKGTYIRSLVDDLGKALGCGGMLTSLVRSQANGFILDDCLTLEECQRLADAGELEGRVLPADRVLEELPALSLNRVQAEKFRHGVKLDLNRLHLPKQAEGNLRVYDSSGLFLGLARCNWDEAELVIVKLLAVWPEVKQE</sequence>
<dbReference type="CDD" id="cd02573">
    <property type="entry name" value="PseudoU_synth_EcTruB"/>
    <property type="match status" value="1"/>
</dbReference>
<dbReference type="Proteomes" id="UP000824082">
    <property type="component" value="Unassembled WGS sequence"/>
</dbReference>
<dbReference type="EMBL" id="DVMX01000114">
    <property type="protein sequence ID" value="HIU42069.1"/>
    <property type="molecule type" value="Genomic_DNA"/>
</dbReference>
<name>A0A9D1LJG9_9FIRM</name>
<dbReference type="GO" id="GO:0160148">
    <property type="term" value="F:tRNA pseudouridine(55) synthase activity"/>
    <property type="evidence" value="ECO:0007669"/>
    <property type="project" value="UniProtKB-EC"/>
</dbReference>